<protein>
    <submittedName>
        <fullName evidence="7">LysR family transcriptional regulator</fullName>
    </submittedName>
</protein>
<dbReference type="FunFam" id="1.10.10.10:FF:000001">
    <property type="entry name" value="LysR family transcriptional regulator"/>
    <property type="match status" value="1"/>
</dbReference>
<evidence type="ECO:0000256" key="3">
    <source>
        <dbReference type="ARBA" id="ARBA00023125"/>
    </source>
</evidence>
<dbReference type="RefSeq" id="WP_106458107.1">
    <property type="nucleotide sequence ID" value="NZ_PXOH01000021.1"/>
</dbReference>
<dbReference type="Gene3D" id="3.40.190.290">
    <property type="match status" value="1"/>
</dbReference>
<dbReference type="InterPro" id="IPR036388">
    <property type="entry name" value="WH-like_DNA-bd_sf"/>
</dbReference>
<dbReference type="SUPFAM" id="SSF46785">
    <property type="entry name" value="Winged helix' DNA-binding domain"/>
    <property type="match status" value="1"/>
</dbReference>
<reference evidence="7 8" key="2">
    <citation type="submission" date="2018-03" db="EMBL/GenBank/DDBJ databases">
        <authorList>
            <person name="Keele B.F."/>
        </authorList>
    </citation>
    <scope>NUCLEOTIDE SEQUENCE [LARGE SCALE GENOMIC DNA]</scope>
    <source>
        <strain evidence="7 8">CCALA 016</strain>
    </source>
</reference>
<evidence type="ECO:0000259" key="6">
    <source>
        <dbReference type="PROSITE" id="PS50931"/>
    </source>
</evidence>
<feature type="region of interest" description="Disordered" evidence="5">
    <location>
        <begin position="302"/>
        <end position="325"/>
    </location>
</feature>
<dbReference type="CDD" id="cd08419">
    <property type="entry name" value="PBP2_CbbR_RubisCO_like"/>
    <property type="match status" value="1"/>
</dbReference>
<evidence type="ECO:0000256" key="4">
    <source>
        <dbReference type="ARBA" id="ARBA00023163"/>
    </source>
</evidence>
<dbReference type="InterPro" id="IPR005119">
    <property type="entry name" value="LysR_subst-bd"/>
</dbReference>
<dbReference type="Gene3D" id="1.10.10.10">
    <property type="entry name" value="Winged helix-like DNA-binding domain superfamily/Winged helix DNA-binding domain"/>
    <property type="match status" value="1"/>
</dbReference>
<dbReference type="GO" id="GO:0003700">
    <property type="term" value="F:DNA-binding transcription factor activity"/>
    <property type="evidence" value="ECO:0007669"/>
    <property type="project" value="InterPro"/>
</dbReference>
<feature type="compositionally biased region" description="Polar residues" evidence="5">
    <location>
        <begin position="305"/>
        <end position="325"/>
    </location>
</feature>
<gene>
    <name evidence="7" type="ORF">C7H19_16945</name>
</gene>
<proteinExistence type="inferred from homology"/>
<dbReference type="Pfam" id="PF00126">
    <property type="entry name" value="HTH_1"/>
    <property type="match status" value="1"/>
</dbReference>
<dbReference type="PROSITE" id="PS50931">
    <property type="entry name" value="HTH_LYSR"/>
    <property type="match status" value="1"/>
</dbReference>
<reference evidence="7 8" key="1">
    <citation type="submission" date="2018-03" db="EMBL/GenBank/DDBJ databases">
        <title>The ancient ancestry and fast evolution of plastids.</title>
        <authorList>
            <person name="Moore K.R."/>
            <person name="Magnabosco C."/>
            <person name="Momper L."/>
            <person name="Gold D.A."/>
            <person name="Bosak T."/>
            <person name="Fournier G.P."/>
        </authorList>
    </citation>
    <scope>NUCLEOTIDE SEQUENCE [LARGE SCALE GENOMIC DNA]</scope>
    <source>
        <strain evidence="7 8">CCALA 016</strain>
    </source>
</reference>
<dbReference type="PANTHER" id="PTHR30126">
    <property type="entry name" value="HTH-TYPE TRANSCRIPTIONAL REGULATOR"/>
    <property type="match status" value="1"/>
</dbReference>
<dbReference type="Pfam" id="PF03466">
    <property type="entry name" value="LysR_substrate"/>
    <property type="match status" value="1"/>
</dbReference>
<evidence type="ECO:0000256" key="5">
    <source>
        <dbReference type="SAM" id="MobiDB-lite"/>
    </source>
</evidence>
<keyword evidence="8" id="KW-1185">Reference proteome</keyword>
<comment type="caution">
    <text evidence="7">The sequence shown here is derived from an EMBL/GenBank/DDBJ whole genome shotgun (WGS) entry which is preliminary data.</text>
</comment>
<dbReference type="Proteomes" id="UP000239001">
    <property type="component" value="Unassembled WGS sequence"/>
</dbReference>
<organism evidence="7 8">
    <name type="scientific">Aphanothece hegewaldii CCALA 016</name>
    <dbReference type="NCBI Taxonomy" id="2107694"/>
    <lineage>
        <taxon>Bacteria</taxon>
        <taxon>Bacillati</taxon>
        <taxon>Cyanobacteriota</taxon>
        <taxon>Cyanophyceae</taxon>
        <taxon>Oscillatoriophycideae</taxon>
        <taxon>Chroococcales</taxon>
        <taxon>Aphanothecaceae</taxon>
        <taxon>Aphanothece</taxon>
    </lineage>
</organism>
<accession>A0A2T1LUL5</accession>
<evidence type="ECO:0000256" key="1">
    <source>
        <dbReference type="ARBA" id="ARBA00009437"/>
    </source>
</evidence>
<dbReference type="InterPro" id="IPR036390">
    <property type="entry name" value="WH_DNA-bd_sf"/>
</dbReference>
<evidence type="ECO:0000313" key="7">
    <source>
        <dbReference type="EMBL" id="PSF35247.1"/>
    </source>
</evidence>
<dbReference type="InterPro" id="IPR000847">
    <property type="entry name" value="LysR_HTH_N"/>
</dbReference>
<comment type="similarity">
    <text evidence="1">Belongs to the LysR transcriptional regulatory family.</text>
</comment>
<feature type="domain" description="HTH lysR-type" evidence="6">
    <location>
        <begin position="1"/>
        <end position="61"/>
    </location>
</feature>
<dbReference type="GO" id="GO:0000976">
    <property type="term" value="F:transcription cis-regulatory region binding"/>
    <property type="evidence" value="ECO:0007669"/>
    <property type="project" value="TreeGrafter"/>
</dbReference>
<keyword evidence="3" id="KW-0238">DNA-binding</keyword>
<keyword evidence="2" id="KW-0805">Transcription regulation</keyword>
<name>A0A2T1LUL5_9CHRO</name>
<evidence type="ECO:0000256" key="2">
    <source>
        <dbReference type="ARBA" id="ARBA00023015"/>
    </source>
</evidence>
<dbReference type="PRINTS" id="PR00039">
    <property type="entry name" value="HTHLYSR"/>
</dbReference>
<dbReference type="AlphaFoldDB" id="A0A2T1LUL5"/>
<dbReference type="OrthoDB" id="9785745at2"/>
<keyword evidence="4" id="KW-0804">Transcription</keyword>
<dbReference type="PANTHER" id="PTHR30126:SF5">
    <property type="entry name" value="HTH-TYPE TRANSCRIPTIONAL ACTIVATOR CMPR"/>
    <property type="match status" value="1"/>
</dbReference>
<dbReference type="EMBL" id="PXOH01000021">
    <property type="protein sequence ID" value="PSF35247.1"/>
    <property type="molecule type" value="Genomic_DNA"/>
</dbReference>
<dbReference type="SUPFAM" id="SSF53850">
    <property type="entry name" value="Periplasmic binding protein-like II"/>
    <property type="match status" value="1"/>
</dbReference>
<sequence>MIQATLHQLKVFEATARHSSFTKAAEELYITQPTVSTQIKQLTKAVGLPLFEQIGKRLYLTEAGKELLNTCQEIFDKLDNFEMKIADLKGTKQGRLQLGVITTTKYFIPRILGSFCQQYPGIDIALQVTNHQKLQERMSSNEDDLYILSQLPEDIDLYHQAFLENPLVVVARKDHPLANQKNLPISCLQDEPFIMRESGSGTRQAIQKLLIQNDVSVKVRLELGSNEAIKQAISGGLGISILSKHTLSTESAHGELTILDVEHFPIQRNWYVAHLAGKQLSIIAQAFLSYLLEASQHIPIPDPTKASNTNGVSQLNPPNSLLLTR</sequence>
<evidence type="ECO:0000313" key="8">
    <source>
        <dbReference type="Proteomes" id="UP000239001"/>
    </source>
</evidence>